<evidence type="ECO:0000313" key="3">
    <source>
        <dbReference type="EMBL" id="SJZ62987.1"/>
    </source>
</evidence>
<dbReference type="InterPro" id="IPR029045">
    <property type="entry name" value="ClpP/crotonase-like_dom_sf"/>
</dbReference>
<dbReference type="Pfam" id="PF03572">
    <property type="entry name" value="Peptidase_S41"/>
    <property type="match status" value="1"/>
</dbReference>
<name>A0A1T4M813_9BACT</name>
<dbReference type="EMBL" id="FUWH01000003">
    <property type="protein sequence ID" value="SJZ62987.1"/>
    <property type="molecule type" value="Genomic_DNA"/>
</dbReference>
<accession>A0A1T4M813</accession>
<dbReference type="InterPro" id="IPR005151">
    <property type="entry name" value="Tail-specific_protease"/>
</dbReference>
<proteinExistence type="predicted"/>
<evidence type="ECO:0000313" key="4">
    <source>
        <dbReference type="Proteomes" id="UP000190888"/>
    </source>
</evidence>
<feature type="chain" id="PRO_5012278513" evidence="1">
    <location>
        <begin position="23"/>
        <end position="339"/>
    </location>
</feature>
<dbReference type="STRING" id="413434.SAMN04488132_103230"/>
<dbReference type="RefSeq" id="WP_176112930.1">
    <property type="nucleotide sequence ID" value="NZ_FUWH01000003.1"/>
</dbReference>
<protein>
    <submittedName>
        <fullName evidence="3">Peptidase family S41</fullName>
    </submittedName>
</protein>
<evidence type="ECO:0000259" key="2">
    <source>
        <dbReference type="Pfam" id="PF03572"/>
    </source>
</evidence>
<keyword evidence="1" id="KW-0732">Signal</keyword>
<evidence type="ECO:0000256" key="1">
    <source>
        <dbReference type="SAM" id="SignalP"/>
    </source>
</evidence>
<dbReference type="AlphaFoldDB" id="A0A1T4M813"/>
<organism evidence="3 4">
    <name type="scientific">Sediminibacterium ginsengisoli</name>
    <dbReference type="NCBI Taxonomy" id="413434"/>
    <lineage>
        <taxon>Bacteria</taxon>
        <taxon>Pseudomonadati</taxon>
        <taxon>Bacteroidota</taxon>
        <taxon>Chitinophagia</taxon>
        <taxon>Chitinophagales</taxon>
        <taxon>Chitinophagaceae</taxon>
        <taxon>Sediminibacterium</taxon>
    </lineage>
</organism>
<feature type="signal peptide" evidence="1">
    <location>
        <begin position="1"/>
        <end position="22"/>
    </location>
</feature>
<dbReference type="GO" id="GO:0006508">
    <property type="term" value="P:proteolysis"/>
    <property type="evidence" value="ECO:0007669"/>
    <property type="project" value="InterPro"/>
</dbReference>
<dbReference type="Gene3D" id="3.90.226.10">
    <property type="entry name" value="2-enoyl-CoA Hydratase, Chain A, domain 1"/>
    <property type="match status" value="1"/>
</dbReference>
<keyword evidence="4" id="KW-1185">Reference proteome</keyword>
<feature type="domain" description="Tail specific protease" evidence="2">
    <location>
        <begin position="128"/>
        <end position="314"/>
    </location>
</feature>
<reference evidence="3 4" key="1">
    <citation type="submission" date="2017-02" db="EMBL/GenBank/DDBJ databases">
        <authorList>
            <person name="Peterson S.W."/>
        </authorList>
    </citation>
    <scope>NUCLEOTIDE SEQUENCE [LARGE SCALE GENOMIC DNA]</scope>
    <source>
        <strain evidence="3 4">DSM 22335</strain>
    </source>
</reference>
<dbReference type="SUPFAM" id="SSF52096">
    <property type="entry name" value="ClpP/crotonase"/>
    <property type="match status" value="1"/>
</dbReference>
<gene>
    <name evidence="3" type="ORF">SAMN04488132_103230</name>
</gene>
<sequence length="339" mass="37523">MKLRPYLILLAFALLMLNKSYCQLPDSIKNHIDSSLLILEKNSLYSKNLNWPKIRQQVYNAAATAKTKAQTFPALKIAFDALGDKHAAYYQFDDQYRLDNPTLMARYSDSIKAAWKKGPRILKQMIGDIAYISIPLMAAGKQEDIDKYANWIYDAVLALQKNNPAGWIVDLRLNGGGNIRPMLAGLAMFFGDGIVSYYIDRNGKATDEAAFKDGDFTIDGVKQATVKNKVPYFSPVKTAVLIGPGTASSGEGVAVVFSQRKHTKLFGQPSAGMANATNGFVFNNQQSYFLISTAYIGNKNKKRLPESIQPDQKVTPNDAFSDVNADLVVKAAVEWLTKK</sequence>
<dbReference type="GO" id="GO:0008236">
    <property type="term" value="F:serine-type peptidase activity"/>
    <property type="evidence" value="ECO:0007669"/>
    <property type="project" value="InterPro"/>
</dbReference>
<dbReference type="Proteomes" id="UP000190888">
    <property type="component" value="Unassembled WGS sequence"/>
</dbReference>